<dbReference type="InterPro" id="IPR013106">
    <property type="entry name" value="Ig_V-set"/>
</dbReference>
<dbReference type="GO" id="GO:0005886">
    <property type="term" value="C:plasma membrane"/>
    <property type="evidence" value="ECO:0007669"/>
    <property type="project" value="TreeGrafter"/>
</dbReference>
<feature type="chain" id="PRO_5043742428" description="Ig-like domain-containing protein" evidence="5">
    <location>
        <begin position="21"/>
        <end position="595"/>
    </location>
</feature>
<dbReference type="PROSITE" id="PS50835">
    <property type="entry name" value="IG_LIKE"/>
    <property type="match status" value="1"/>
</dbReference>
<feature type="signal peptide" evidence="5">
    <location>
        <begin position="1"/>
        <end position="20"/>
    </location>
</feature>
<accession>A0AAV7CX50</accession>
<evidence type="ECO:0000256" key="3">
    <source>
        <dbReference type="ARBA" id="ARBA00023136"/>
    </source>
</evidence>
<evidence type="ECO:0000256" key="5">
    <source>
        <dbReference type="SAM" id="SignalP"/>
    </source>
</evidence>
<dbReference type="Proteomes" id="UP000824782">
    <property type="component" value="Unassembled WGS sequence"/>
</dbReference>
<evidence type="ECO:0000313" key="7">
    <source>
        <dbReference type="EMBL" id="KAG8589275.1"/>
    </source>
</evidence>
<dbReference type="InterPro" id="IPR036179">
    <property type="entry name" value="Ig-like_dom_sf"/>
</dbReference>
<evidence type="ECO:0000256" key="4">
    <source>
        <dbReference type="SAM" id="Phobius"/>
    </source>
</evidence>
<reference evidence="7" key="1">
    <citation type="thesis" date="2020" institute="ProQuest LLC" country="789 East Eisenhower Parkway, Ann Arbor, MI, USA">
        <title>Comparative Genomics and Chromosome Evolution.</title>
        <authorList>
            <person name="Mudd A.B."/>
        </authorList>
    </citation>
    <scope>NUCLEOTIDE SEQUENCE</scope>
    <source>
        <strain evidence="7">237g6f4</strain>
        <tissue evidence="7">Blood</tissue>
    </source>
</reference>
<name>A0AAV7CX50_ENGPU</name>
<gene>
    <name evidence="7" type="ORF">GDO81_006327</name>
</gene>
<feature type="transmembrane region" description="Helical" evidence="4">
    <location>
        <begin position="493"/>
        <end position="514"/>
    </location>
</feature>
<dbReference type="PANTHER" id="PTHR11860:SF87">
    <property type="entry name" value="CMRF35-LIKE MOLECULE 8"/>
    <property type="match status" value="1"/>
</dbReference>
<keyword evidence="2 4" id="KW-0812">Transmembrane</keyword>
<dbReference type="InterPro" id="IPR003599">
    <property type="entry name" value="Ig_sub"/>
</dbReference>
<keyword evidence="8" id="KW-1185">Reference proteome</keyword>
<dbReference type="SMART" id="SM00409">
    <property type="entry name" value="IG"/>
    <property type="match status" value="4"/>
</dbReference>
<keyword evidence="3 4" id="KW-0472">Membrane</keyword>
<comment type="caution">
    <text evidence="7">The sequence shown here is derived from an EMBL/GenBank/DDBJ whole genome shotgun (WGS) entry which is preliminary data.</text>
</comment>
<dbReference type="SUPFAM" id="SSF48726">
    <property type="entry name" value="Immunoglobulin"/>
    <property type="match status" value="4"/>
</dbReference>
<evidence type="ECO:0000259" key="6">
    <source>
        <dbReference type="PROSITE" id="PS50835"/>
    </source>
</evidence>
<keyword evidence="4" id="KW-1133">Transmembrane helix</keyword>
<feature type="domain" description="Ig-like" evidence="6">
    <location>
        <begin position="344"/>
        <end position="450"/>
    </location>
</feature>
<evidence type="ECO:0000256" key="1">
    <source>
        <dbReference type="ARBA" id="ARBA00004370"/>
    </source>
</evidence>
<dbReference type="InterPro" id="IPR013783">
    <property type="entry name" value="Ig-like_fold"/>
</dbReference>
<comment type="subcellular location">
    <subcellularLocation>
        <location evidence="1">Membrane</location>
    </subcellularLocation>
</comment>
<dbReference type="InterPro" id="IPR050671">
    <property type="entry name" value="CD300_family_receptors"/>
</dbReference>
<sequence>MNLALFFFGLAFAIIQNVESDEIVCPKQVIGKVDGSVTITCLYSVVPKANRHVRKYLCLQGTRLGRCGSTVTSTSGFIHPNYVDRVSLEDDREGTIVMIISNLRKTDGGTYICGMNNDMNSLKAVFIVAITEDSTIPNEAQLLYGQVHGKVNFHCEFEDQYAEQRKYLCKIEKNGYKKIIDSSGAIDPLYLGRIILEVDEQRLSSFTVRMIQLKKEDSGIFLCGVGNCGTDGDNTEFDLRINEDTDIPQESRSLSTKINGSISAQCKYNPQKNYTLKFWCKWKDSACDPLIRSDGYVKYDFEGKLVLLDDPVNGTLHVLMNQITKKHEGWYWCVMTDGKQDQISTVQIIISEGNNQGLAGGKTMIVNKGETVQIPCYYPCRYKSYRKYWCKWNNLNCKEITSNVDDNENGMSVSCGTHQLVLTIESISLKDNGWYWCGVQKSGRYEETIAVQVIVEEPSGHAPNSEDRIPVDSRSNVNFVNPPSSSENKQNSLLPVLLSICAAILVASAVFFIIRLKRRNNTDLVSVGSYRTNISMTDLDNVVGKENPAVSDMQETDISGSKDGVKMKKKGSQEDIDYSCFLIHQNGSPNEENTV</sequence>
<evidence type="ECO:0000256" key="2">
    <source>
        <dbReference type="ARBA" id="ARBA00022692"/>
    </source>
</evidence>
<dbReference type="InterPro" id="IPR007110">
    <property type="entry name" value="Ig-like_dom"/>
</dbReference>
<dbReference type="GO" id="GO:0004888">
    <property type="term" value="F:transmembrane signaling receptor activity"/>
    <property type="evidence" value="ECO:0007669"/>
    <property type="project" value="TreeGrafter"/>
</dbReference>
<dbReference type="PANTHER" id="PTHR11860">
    <property type="entry name" value="POLYMERIC-IMMUNOGLOBULIN RECEPTOR"/>
    <property type="match status" value="1"/>
</dbReference>
<dbReference type="EMBL" id="WNYA01000002">
    <property type="protein sequence ID" value="KAG8589275.1"/>
    <property type="molecule type" value="Genomic_DNA"/>
</dbReference>
<dbReference type="Pfam" id="PF07686">
    <property type="entry name" value="V-set"/>
    <property type="match status" value="3"/>
</dbReference>
<proteinExistence type="predicted"/>
<protein>
    <recommendedName>
        <fullName evidence="6">Ig-like domain-containing protein</fullName>
    </recommendedName>
</protein>
<dbReference type="AlphaFoldDB" id="A0AAV7CX50"/>
<organism evidence="7 8">
    <name type="scientific">Engystomops pustulosus</name>
    <name type="common">Tungara frog</name>
    <name type="synonym">Physalaemus pustulosus</name>
    <dbReference type="NCBI Taxonomy" id="76066"/>
    <lineage>
        <taxon>Eukaryota</taxon>
        <taxon>Metazoa</taxon>
        <taxon>Chordata</taxon>
        <taxon>Craniata</taxon>
        <taxon>Vertebrata</taxon>
        <taxon>Euteleostomi</taxon>
        <taxon>Amphibia</taxon>
        <taxon>Batrachia</taxon>
        <taxon>Anura</taxon>
        <taxon>Neobatrachia</taxon>
        <taxon>Hyloidea</taxon>
        <taxon>Leptodactylidae</taxon>
        <taxon>Leiuperinae</taxon>
        <taxon>Engystomops</taxon>
    </lineage>
</organism>
<dbReference type="Gene3D" id="2.60.40.10">
    <property type="entry name" value="Immunoglobulins"/>
    <property type="match status" value="4"/>
</dbReference>
<evidence type="ECO:0000313" key="8">
    <source>
        <dbReference type="Proteomes" id="UP000824782"/>
    </source>
</evidence>
<dbReference type="CDD" id="cd05716">
    <property type="entry name" value="IgV_pIgR_like"/>
    <property type="match status" value="3"/>
</dbReference>
<keyword evidence="5" id="KW-0732">Signal</keyword>